<feature type="compositionally biased region" description="Low complexity" evidence="1">
    <location>
        <begin position="37"/>
        <end position="48"/>
    </location>
</feature>
<dbReference type="OrthoDB" id="3255427at2759"/>
<evidence type="ECO:0000256" key="1">
    <source>
        <dbReference type="SAM" id="MobiDB-lite"/>
    </source>
</evidence>
<dbReference type="STRING" id="946122.A0A0C2XMP4"/>
<sequence>MQQYPNYTYYPPQSYPPQTPHPNGYPQFYPQVPPHPGHVQPVPYDQYPSPYPQAPVVPAAPPDRHKPHRRNNTIGALPLKSALKQSSTSAPPSSSDHHPNPLTRQRTNSTGYNILARARTQSNPRPPDLVSGKDPNFVPVHMFISFRNSNEIRFENIPQPAVDELEKRLKRLWPPGAEHQAIGVGDWVVKFRDSPWELKTHVKEARYIILDLFTLFARRGYVFRTAINLRDQYPRLVFEATATDSESEFFLAFFSKGGRQFNLVNPPSHIDLSLGAHLKTVLPHRIARDEIEEDGKDSNIRAIELKKKRYSAPVVEPSYFMMHIFKLLSDMGFSLYASVPLARNGLLSFMSNQEILVFKGRSPSG</sequence>
<name>A0A0C2XMP4_AMAMK</name>
<feature type="compositionally biased region" description="Pro residues" evidence="1">
    <location>
        <begin position="49"/>
        <end position="61"/>
    </location>
</feature>
<feature type="region of interest" description="Disordered" evidence="1">
    <location>
        <begin position="1"/>
        <end position="108"/>
    </location>
</feature>
<dbReference type="Proteomes" id="UP000054549">
    <property type="component" value="Unassembled WGS sequence"/>
</dbReference>
<keyword evidence="3" id="KW-1185">Reference proteome</keyword>
<dbReference type="EMBL" id="KN818223">
    <property type="protein sequence ID" value="KIL70846.1"/>
    <property type="molecule type" value="Genomic_DNA"/>
</dbReference>
<accession>A0A0C2XMP4</accession>
<protein>
    <submittedName>
        <fullName evidence="2">Uncharacterized protein</fullName>
    </submittedName>
</protein>
<reference evidence="2 3" key="1">
    <citation type="submission" date="2014-04" db="EMBL/GenBank/DDBJ databases">
        <title>Evolutionary Origins and Diversification of the Mycorrhizal Mutualists.</title>
        <authorList>
            <consortium name="DOE Joint Genome Institute"/>
            <consortium name="Mycorrhizal Genomics Consortium"/>
            <person name="Kohler A."/>
            <person name="Kuo A."/>
            <person name="Nagy L.G."/>
            <person name="Floudas D."/>
            <person name="Copeland A."/>
            <person name="Barry K.W."/>
            <person name="Cichocki N."/>
            <person name="Veneault-Fourrey C."/>
            <person name="LaButti K."/>
            <person name="Lindquist E.A."/>
            <person name="Lipzen A."/>
            <person name="Lundell T."/>
            <person name="Morin E."/>
            <person name="Murat C."/>
            <person name="Riley R."/>
            <person name="Ohm R."/>
            <person name="Sun H."/>
            <person name="Tunlid A."/>
            <person name="Henrissat B."/>
            <person name="Grigoriev I.V."/>
            <person name="Hibbett D.S."/>
            <person name="Martin F."/>
        </authorList>
    </citation>
    <scope>NUCLEOTIDE SEQUENCE [LARGE SCALE GENOMIC DNA]</scope>
    <source>
        <strain evidence="2 3">Koide BX008</strain>
    </source>
</reference>
<proteinExistence type="predicted"/>
<organism evidence="2 3">
    <name type="scientific">Amanita muscaria (strain Koide BX008)</name>
    <dbReference type="NCBI Taxonomy" id="946122"/>
    <lineage>
        <taxon>Eukaryota</taxon>
        <taxon>Fungi</taxon>
        <taxon>Dikarya</taxon>
        <taxon>Basidiomycota</taxon>
        <taxon>Agaricomycotina</taxon>
        <taxon>Agaricomycetes</taxon>
        <taxon>Agaricomycetidae</taxon>
        <taxon>Agaricales</taxon>
        <taxon>Pluteineae</taxon>
        <taxon>Amanitaceae</taxon>
        <taxon>Amanita</taxon>
    </lineage>
</organism>
<dbReference type="PANTHER" id="PTHR38696:SF1">
    <property type="entry name" value="MEDIATOR OF RNA POLYMERASE II TRANSCRIPTION SUBUNIT 13"/>
    <property type="match status" value="1"/>
</dbReference>
<dbReference type="PANTHER" id="PTHR38696">
    <property type="entry name" value="MEDIATOR OF RNA POLYMERASE II TRANSCRIPTION SUBUNIT 13"/>
    <property type="match status" value="1"/>
</dbReference>
<dbReference type="AlphaFoldDB" id="A0A0C2XMP4"/>
<dbReference type="HOGENOM" id="CLU_057382_0_0_1"/>
<dbReference type="InParanoid" id="A0A0C2XMP4"/>
<gene>
    <name evidence="2" type="ORF">M378DRAFT_95551</name>
</gene>
<evidence type="ECO:0000313" key="3">
    <source>
        <dbReference type="Proteomes" id="UP000054549"/>
    </source>
</evidence>
<feature type="compositionally biased region" description="Low complexity" evidence="1">
    <location>
        <begin position="1"/>
        <end position="12"/>
    </location>
</feature>
<evidence type="ECO:0000313" key="2">
    <source>
        <dbReference type="EMBL" id="KIL70846.1"/>
    </source>
</evidence>